<organism evidence="2 3">
    <name type="scientific">Coemansia guatemalensis</name>
    <dbReference type="NCBI Taxonomy" id="2761395"/>
    <lineage>
        <taxon>Eukaryota</taxon>
        <taxon>Fungi</taxon>
        <taxon>Fungi incertae sedis</taxon>
        <taxon>Zoopagomycota</taxon>
        <taxon>Kickxellomycotina</taxon>
        <taxon>Kickxellomycetes</taxon>
        <taxon>Kickxellales</taxon>
        <taxon>Kickxellaceae</taxon>
        <taxon>Coemansia</taxon>
    </lineage>
</organism>
<gene>
    <name evidence="2" type="ORF">H4R20_006660</name>
</gene>
<proteinExistence type="predicted"/>
<reference evidence="2" key="1">
    <citation type="submission" date="2022-07" db="EMBL/GenBank/DDBJ databases">
        <title>Phylogenomic reconstructions and comparative analyses of Kickxellomycotina fungi.</title>
        <authorList>
            <person name="Reynolds N.K."/>
            <person name="Stajich J.E."/>
            <person name="Barry K."/>
            <person name="Grigoriev I.V."/>
            <person name="Crous P."/>
            <person name="Smith M.E."/>
        </authorList>
    </citation>
    <scope>NUCLEOTIDE SEQUENCE</scope>
    <source>
        <strain evidence="2">NRRL 1565</strain>
    </source>
</reference>
<dbReference type="Proteomes" id="UP001140094">
    <property type="component" value="Unassembled WGS sequence"/>
</dbReference>
<evidence type="ECO:0000313" key="3">
    <source>
        <dbReference type="Proteomes" id="UP001140094"/>
    </source>
</evidence>
<dbReference type="OrthoDB" id="5596068at2759"/>
<dbReference type="EMBL" id="JANBUO010003045">
    <property type="protein sequence ID" value="KAJ2793056.1"/>
    <property type="molecule type" value="Genomic_DNA"/>
</dbReference>
<dbReference type="AlphaFoldDB" id="A0A9W8LQ01"/>
<protein>
    <submittedName>
        <fullName evidence="2">Uncharacterized protein</fullName>
    </submittedName>
</protein>
<name>A0A9W8LQ01_9FUNG</name>
<feature type="region of interest" description="Disordered" evidence="1">
    <location>
        <begin position="35"/>
        <end position="65"/>
    </location>
</feature>
<comment type="caution">
    <text evidence="2">The sequence shown here is derived from an EMBL/GenBank/DDBJ whole genome shotgun (WGS) entry which is preliminary data.</text>
</comment>
<keyword evidence="3" id="KW-1185">Reference proteome</keyword>
<evidence type="ECO:0000256" key="1">
    <source>
        <dbReference type="SAM" id="MobiDB-lite"/>
    </source>
</evidence>
<feature type="non-terminal residue" evidence="2">
    <location>
        <position position="1"/>
    </location>
</feature>
<sequence length="126" mass="14186">RVWRHIVGQRRRPADSGQVYIVERASGEESIRILHVGKDTSMNSERSSQRSDSEDGRCGGLLPYDPDPFVPEDAVPYLDDSDEMQMAAHIARRQSRLRRNGRLLNLLSPGRRGDAFHLATPTTSLC</sequence>
<accession>A0A9W8LQ01</accession>
<feature type="compositionally biased region" description="Basic and acidic residues" evidence="1">
    <location>
        <begin position="47"/>
        <end position="57"/>
    </location>
</feature>
<evidence type="ECO:0000313" key="2">
    <source>
        <dbReference type="EMBL" id="KAJ2793056.1"/>
    </source>
</evidence>